<dbReference type="GO" id="GO:0004066">
    <property type="term" value="F:asparagine synthase (glutamine-hydrolyzing) activity"/>
    <property type="evidence" value="ECO:0007669"/>
    <property type="project" value="InterPro"/>
</dbReference>
<protein>
    <submittedName>
        <fullName evidence="2">Asparagine synthase (Glutamine-hydrolysing)</fullName>
    </submittedName>
</protein>
<dbReference type="InterPro" id="IPR001962">
    <property type="entry name" value="Asn_synthase"/>
</dbReference>
<dbReference type="Proteomes" id="UP000199459">
    <property type="component" value="Unassembled WGS sequence"/>
</dbReference>
<evidence type="ECO:0000259" key="1">
    <source>
        <dbReference type="Pfam" id="PF00733"/>
    </source>
</evidence>
<name>A0A1H8FBV6_9PROT</name>
<dbReference type="SUPFAM" id="SSF52402">
    <property type="entry name" value="Adenine nucleotide alpha hydrolases-like"/>
    <property type="match status" value="1"/>
</dbReference>
<reference evidence="2 3" key="1">
    <citation type="submission" date="2016-10" db="EMBL/GenBank/DDBJ databases">
        <authorList>
            <person name="de Groot N.N."/>
        </authorList>
    </citation>
    <scope>NUCLEOTIDE SEQUENCE [LARGE SCALE GENOMIC DNA]</scope>
    <source>
        <strain evidence="2 3">Nm22</strain>
    </source>
</reference>
<evidence type="ECO:0000313" key="3">
    <source>
        <dbReference type="Proteomes" id="UP000199459"/>
    </source>
</evidence>
<feature type="domain" description="Asparagine synthetase" evidence="1">
    <location>
        <begin position="1"/>
        <end position="82"/>
    </location>
</feature>
<organism evidence="2 3">
    <name type="scientific">Nitrosomonas marina</name>
    <dbReference type="NCBI Taxonomy" id="917"/>
    <lineage>
        <taxon>Bacteria</taxon>
        <taxon>Pseudomonadati</taxon>
        <taxon>Pseudomonadota</taxon>
        <taxon>Betaproteobacteria</taxon>
        <taxon>Nitrosomonadales</taxon>
        <taxon>Nitrosomonadaceae</taxon>
        <taxon>Nitrosomonas</taxon>
    </lineage>
</organism>
<dbReference type="EMBL" id="FOCP01000012">
    <property type="protein sequence ID" value="SEN29050.1"/>
    <property type="molecule type" value="Genomic_DNA"/>
</dbReference>
<proteinExistence type="predicted"/>
<evidence type="ECO:0000313" key="2">
    <source>
        <dbReference type="EMBL" id="SEN29050.1"/>
    </source>
</evidence>
<dbReference type="Pfam" id="PF00733">
    <property type="entry name" value="Asn_synthase"/>
    <property type="match status" value="1"/>
</dbReference>
<accession>A0A1H8FBV6</accession>
<dbReference type="AlphaFoldDB" id="A0A1H8FBV6"/>
<sequence length="89" mass="10480">MKDFLPKEIITKQKQGFGLPFGVWLQDHPRLKTLAADSLTDLKSRNIIRGDFIDTLLGQHLQEHASYHGSMIWILMMLEQWYKLRQTQI</sequence>
<gene>
    <name evidence="2" type="ORF">SAMN05216325_11290</name>
</gene>
<dbReference type="GO" id="GO:0006529">
    <property type="term" value="P:asparagine biosynthetic process"/>
    <property type="evidence" value="ECO:0007669"/>
    <property type="project" value="InterPro"/>
</dbReference>
<dbReference type="RefSeq" id="WP_281246245.1">
    <property type="nucleotide sequence ID" value="NZ_FOCP01000012.1"/>
</dbReference>